<dbReference type="InterPro" id="IPR050266">
    <property type="entry name" value="AB_hydrolase_sf"/>
</dbReference>
<feature type="compositionally biased region" description="Low complexity" evidence="1">
    <location>
        <begin position="332"/>
        <end position="341"/>
    </location>
</feature>
<evidence type="ECO:0000259" key="2">
    <source>
        <dbReference type="Pfam" id="PF12146"/>
    </source>
</evidence>
<dbReference type="Gene3D" id="3.40.50.1820">
    <property type="entry name" value="alpha/beta hydrolase"/>
    <property type="match status" value="1"/>
</dbReference>
<evidence type="ECO:0000313" key="4">
    <source>
        <dbReference type="Proteomes" id="UP001500166"/>
    </source>
</evidence>
<dbReference type="PRINTS" id="PR00111">
    <property type="entry name" value="ABHYDROLASE"/>
</dbReference>
<organism evidence="3 4">
    <name type="scientific">Kocuria atrinae</name>
    <dbReference type="NCBI Taxonomy" id="592377"/>
    <lineage>
        <taxon>Bacteria</taxon>
        <taxon>Bacillati</taxon>
        <taxon>Actinomycetota</taxon>
        <taxon>Actinomycetes</taxon>
        <taxon>Micrococcales</taxon>
        <taxon>Micrococcaceae</taxon>
        <taxon>Kocuria</taxon>
    </lineage>
</organism>
<dbReference type="InterPro" id="IPR029058">
    <property type="entry name" value="AB_hydrolase_fold"/>
</dbReference>
<protein>
    <submittedName>
        <fullName evidence="3">Alpha/beta fold hydrolase</fullName>
    </submittedName>
</protein>
<dbReference type="PANTHER" id="PTHR43798:SF33">
    <property type="entry name" value="HYDROLASE, PUTATIVE (AFU_ORTHOLOGUE AFUA_2G14860)-RELATED"/>
    <property type="match status" value="1"/>
</dbReference>
<dbReference type="PRINTS" id="PR00412">
    <property type="entry name" value="EPOXHYDRLASE"/>
</dbReference>
<dbReference type="PANTHER" id="PTHR43798">
    <property type="entry name" value="MONOACYLGLYCEROL LIPASE"/>
    <property type="match status" value="1"/>
</dbReference>
<keyword evidence="3" id="KW-0378">Hydrolase</keyword>
<gene>
    <name evidence="3" type="ORF">GCM10009824_14510</name>
</gene>
<dbReference type="SUPFAM" id="SSF53474">
    <property type="entry name" value="alpha/beta-Hydrolases"/>
    <property type="match status" value="1"/>
</dbReference>
<evidence type="ECO:0000313" key="3">
    <source>
        <dbReference type="EMBL" id="GAA2116087.1"/>
    </source>
</evidence>
<dbReference type="InterPro" id="IPR022742">
    <property type="entry name" value="Hydrolase_4"/>
</dbReference>
<accession>A0ABN2XRK2</accession>
<reference evidence="3 4" key="1">
    <citation type="journal article" date="2019" name="Int. J. Syst. Evol. Microbiol.">
        <title>The Global Catalogue of Microorganisms (GCM) 10K type strain sequencing project: providing services to taxonomists for standard genome sequencing and annotation.</title>
        <authorList>
            <consortium name="The Broad Institute Genomics Platform"/>
            <consortium name="The Broad Institute Genome Sequencing Center for Infectious Disease"/>
            <person name="Wu L."/>
            <person name="Ma J."/>
        </authorList>
    </citation>
    <scope>NUCLEOTIDE SEQUENCE [LARGE SCALE GENOMIC DNA]</scope>
    <source>
        <strain evidence="3 4">JCM 15914</strain>
    </source>
</reference>
<keyword evidence="4" id="KW-1185">Reference proteome</keyword>
<proteinExistence type="predicted"/>
<dbReference type="EMBL" id="BAAAQA010000015">
    <property type="protein sequence ID" value="GAA2116087.1"/>
    <property type="molecule type" value="Genomic_DNA"/>
</dbReference>
<dbReference type="InterPro" id="IPR000639">
    <property type="entry name" value="Epox_hydrolase-like"/>
</dbReference>
<feature type="domain" description="Serine aminopeptidase S33" evidence="2">
    <location>
        <begin position="28"/>
        <end position="280"/>
    </location>
</feature>
<evidence type="ECO:0000256" key="1">
    <source>
        <dbReference type="SAM" id="MobiDB-lite"/>
    </source>
</evidence>
<feature type="region of interest" description="Disordered" evidence="1">
    <location>
        <begin position="332"/>
        <end position="358"/>
    </location>
</feature>
<dbReference type="RefSeq" id="WP_344224332.1">
    <property type="nucleotide sequence ID" value="NZ_BAAAQA010000015.1"/>
</dbReference>
<name>A0ABN2XRK2_9MICC</name>
<dbReference type="Proteomes" id="UP001500166">
    <property type="component" value="Unassembled WGS sequence"/>
</dbReference>
<sequence length="358" mass="40078">MDNPYAERRSVQLDGYKVRYWFYDADKKHKPLLVMFHGFRGDHHGLQLIATELREKYHVVVPDLPGFGRSEPFPEREHSIPNYVDFARDFITGLTDGAVSPDSDSGIIVAGHSFGSIIASHFAVAYPSMVRRLVLINPICEPALDGQHKGLTKLTEFYYGVGKKLPRVLGSKLLSSGSVVKLMTDVMVKSKDPEVKKYALRQHESYFSTFANRDVLHEAYQASISGTVAEVAMQLAMPTLLIVGAEDDLGSVQSQQTMASWIRSHRLEIIPETGHLIHYEAPQLAAEYIDDFLSSPAPEPLDVHAELPLADTTESTPDQLTGMTPIIRQDQLAREQAAQQAFRERRGRNDHRTGDDRP</sequence>
<comment type="caution">
    <text evidence="3">The sequence shown here is derived from an EMBL/GenBank/DDBJ whole genome shotgun (WGS) entry which is preliminary data.</text>
</comment>
<dbReference type="GO" id="GO:0016787">
    <property type="term" value="F:hydrolase activity"/>
    <property type="evidence" value="ECO:0007669"/>
    <property type="project" value="UniProtKB-KW"/>
</dbReference>
<dbReference type="Pfam" id="PF12146">
    <property type="entry name" value="Hydrolase_4"/>
    <property type="match status" value="1"/>
</dbReference>
<dbReference type="InterPro" id="IPR000073">
    <property type="entry name" value="AB_hydrolase_1"/>
</dbReference>